<reference evidence="2" key="1">
    <citation type="submission" date="2025-05" db="UniProtKB">
        <authorList>
            <consortium name="RefSeq"/>
        </authorList>
    </citation>
    <scope>NUCLEOTIDE SEQUENCE [LARGE SCALE GENOMIC DNA]</scope>
</reference>
<evidence type="ECO:0000313" key="3">
    <source>
        <dbReference type="RefSeq" id="XP_065645073.1"/>
    </source>
</evidence>
<protein>
    <submittedName>
        <fullName evidence="3">Queuosine-tRNA galactosyltransferase-like</fullName>
    </submittedName>
</protein>
<organism evidence="2 3">
    <name type="scientific">Hydra vulgaris</name>
    <name type="common">Hydra</name>
    <name type="synonym">Hydra attenuata</name>
    <dbReference type="NCBI Taxonomy" id="6087"/>
    <lineage>
        <taxon>Eukaryota</taxon>
        <taxon>Metazoa</taxon>
        <taxon>Cnidaria</taxon>
        <taxon>Hydrozoa</taxon>
        <taxon>Hydroidolina</taxon>
        <taxon>Anthoathecata</taxon>
        <taxon>Aplanulata</taxon>
        <taxon>Hydridae</taxon>
        <taxon>Hydra</taxon>
    </lineage>
</organism>
<dbReference type="PANTHER" id="PTHR22916:SF3">
    <property type="entry name" value="UDP-GLCNAC:BETAGAL BETA-1,3-N-ACETYLGLUCOSAMINYLTRANSFERASE-LIKE PROTEIN 1"/>
    <property type="match status" value="1"/>
</dbReference>
<dbReference type="Pfam" id="PF00535">
    <property type="entry name" value="Glycos_transf_2"/>
    <property type="match status" value="1"/>
</dbReference>
<reference evidence="3" key="2">
    <citation type="submission" date="2025-08" db="UniProtKB">
        <authorList>
            <consortium name="RefSeq"/>
        </authorList>
    </citation>
    <scope>IDENTIFICATION</scope>
</reference>
<dbReference type="PANTHER" id="PTHR22916">
    <property type="entry name" value="GLYCOSYLTRANSFERASE"/>
    <property type="match status" value="1"/>
</dbReference>
<feature type="domain" description="Glycosyltransferase 2-like" evidence="1">
    <location>
        <begin position="13"/>
        <end position="148"/>
    </location>
</feature>
<evidence type="ECO:0000313" key="2">
    <source>
        <dbReference type="Proteomes" id="UP001652625"/>
    </source>
</evidence>
<proteinExistence type="predicted"/>
<dbReference type="GeneID" id="100205942"/>
<gene>
    <name evidence="3" type="primary">LOC100205942</name>
</gene>
<dbReference type="Proteomes" id="UP001652625">
    <property type="component" value="Chromosome 01"/>
</dbReference>
<dbReference type="RefSeq" id="XP_065645073.1">
    <property type="nucleotide sequence ID" value="XM_065789001.1"/>
</dbReference>
<keyword evidence="2" id="KW-1185">Reference proteome</keyword>
<name>A0ABM4B875_HYDVU</name>
<dbReference type="Gene3D" id="3.90.550.10">
    <property type="entry name" value="Spore Coat Polysaccharide Biosynthesis Protein SpsA, Chain A"/>
    <property type="match status" value="1"/>
</dbReference>
<accession>A0ABM4B875</accession>
<sequence>MSNQGMSYEILVSIIMPIYNTSAFLSEAFQSIIEQTWKTSLEVSLFCDACTDDSLELCYQWKQKFIDNDIKVVIGKNPTNNCGGVGYSKNQAIQQSHGKYLCFLDSDDIMMPARIQMQLELAENDHLLLVGSQYIRTPECSTKRYTLWSNSLTDDQLYCQIYTSFGPTIINPTWFCSRKVIENAGPFLERVKGFPEDLEFFYRHLLRGGRLVKINQPLLIYRYHICGASFSVHEDTIWNLRLKQLEANVLSKWEYFTIWNAGKQGRKFFRTLSEENKHKVKALCDVDSKKINKGFYKCEVVGSDGKKMTIPIVHFKAAKPPFVICVKINLTNGEFEENLKSLNLIEGNDYFHFS</sequence>
<dbReference type="SUPFAM" id="SSF53448">
    <property type="entry name" value="Nucleotide-diphospho-sugar transferases"/>
    <property type="match status" value="1"/>
</dbReference>
<dbReference type="InterPro" id="IPR029044">
    <property type="entry name" value="Nucleotide-diphossugar_trans"/>
</dbReference>
<dbReference type="InterPro" id="IPR001173">
    <property type="entry name" value="Glyco_trans_2-like"/>
</dbReference>
<evidence type="ECO:0000259" key="1">
    <source>
        <dbReference type="Pfam" id="PF00535"/>
    </source>
</evidence>